<proteinExistence type="predicted"/>
<protein>
    <recommendedName>
        <fullName evidence="4">TadE-like protein</fullName>
    </recommendedName>
</protein>
<dbReference type="RefSeq" id="WP_166232573.1">
    <property type="nucleotide sequence ID" value="NZ_CP049865.1"/>
</dbReference>
<keyword evidence="1" id="KW-0472">Membrane</keyword>
<evidence type="ECO:0008006" key="4">
    <source>
        <dbReference type="Google" id="ProtNLM"/>
    </source>
</evidence>
<keyword evidence="1" id="KW-1133">Transmembrane helix</keyword>
<keyword evidence="1" id="KW-0812">Transmembrane</keyword>
<reference evidence="2 3" key="1">
    <citation type="submission" date="2020-03" db="EMBL/GenBank/DDBJ databases">
        <title>Propioniciclava sp. nov., isolated from Hydrophilus acuminatus.</title>
        <authorList>
            <person name="Hyun D.-W."/>
            <person name="Bae J.-W."/>
        </authorList>
    </citation>
    <scope>NUCLEOTIDE SEQUENCE [LARGE SCALE GENOMIC DNA]</scope>
    <source>
        <strain evidence="2 3">HDW11</strain>
    </source>
</reference>
<organism evidence="2 3">
    <name type="scientific">Propioniciclava coleopterorum</name>
    <dbReference type="NCBI Taxonomy" id="2714937"/>
    <lineage>
        <taxon>Bacteria</taxon>
        <taxon>Bacillati</taxon>
        <taxon>Actinomycetota</taxon>
        <taxon>Actinomycetes</taxon>
        <taxon>Propionibacteriales</taxon>
        <taxon>Propionibacteriaceae</taxon>
        <taxon>Propioniciclava</taxon>
    </lineage>
</organism>
<evidence type="ECO:0000256" key="1">
    <source>
        <dbReference type="SAM" id="Phobius"/>
    </source>
</evidence>
<feature type="transmembrane region" description="Helical" evidence="1">
    <location>
        <begin position="6"/>
        <end position="29"/>
    </location>
</feature>
<dbReference type="NCBIfam" id="NF041390">
    <property type="entry name" value="TadE_Rv3655c"/>
    <property type="match status" value="1"/>
</dbReference>
<dbReference type="AlphaFoldDB" id="A0A6G7Y4R7"/>
<keyword evidence="3" id="KW-1185">Reference proteome</keyword>
<dbReference type="InterPro" id="IPR049790">
    <property type="entry name" value="Rv3655c/TadE"/>
</dbReference>
<dbReference type="Proteomes" id="UP000501058">
    <property type="component" value="Chromosome"/>
</dbReference>
<accession>A0A6G7Y4R7</accession>
<name>A0A6G7Y4R7_9ACTN</name>
<evidence type="ECO:0000313" key="3">
    <source>
        <dbReference type="Proteomes" id="UP000501058"/>
    </source>
</evidence>
<dbReference type="KEGG" id="prv:G7070_05385"/>
<sequence>MVAVETAFAVLILAAVGAFVISVAGVMFAQTQCQVTADEVARQLARGDTAAVQRARADAPAGASVVTREESGATVAEVRLEARLGPVVWPIRAQARVLAER</sequence>
<gene>
    <name evidence="2" type="ORF">G7070_05385</name>
</gene>
<dbReference type="EMBL" id="CP049865">
    <property type="protein sequence ID" value="QIK71812.1"/>
    <property type="molecule type" value="Genomic_DNA"/>
</dbReference>
<evidence type="ECO:0000313" key="2">
    <source>
        <dbReference type="EMBL" id="QIK71812.1"/>
    </source>
</evidence>